<proteinExistence type="predicted"/>
<gene>
    <name evidence="1" type="ORF">XBFM1_2140019</name>
</gene>
<protein>
    <submittedName>
        <fullName evidence="1">P-type ATPase, Mg2+ ATPase transporter (Modular protein)</fullName>
    </submittedName>
</protein>
<dbReference type="Gene3D" id="3.40.1110.10">
    <property type="entry name" value="Calcium-transporting ATPase, cytoplasmic domain N"/>
    <property type="match status" value="1"/>
</dbReference>
<name>A0A077NUW7_XENBV</name>
<dbReference type="SUPFAM" id="SSF81660">
    <property type="entry name" value="Metal cation-transporting ATPase, ATP-binding domain N"/>
    <property type="match status" value="1"/>
</dbReference>
<comment type="caution">
    <text evidence="1">The sequence shown here is derived from an EMBL/GenBank/DDBJ whole genome shotgun (WGS) entry which is preliminary data.</text>
</comment>
<dbReference type="Gene3D" id="3.40.50.1000">
    <property type="entry name" value="HAD superfamily/HAD-like"/>
    <property type="match status" value="1"/>
</dbReference>
<accession>A0A077NUW7</accession>
<dbReference type="GO" id="GO:0000166">
    <property type="term" value="F:nucleotide binding"/>
    <property type="evidence" value="ECO:0007669"/>
    <property type="project" value="InterPro"/>
</dbReference>
<evidence type="ECO:0000313" key="1">
    <source>
        <dbReference type="EMBL" id="CDH01416.1"/>
    </source>
</evidence>
<dbReference type="AlphaFoldDB" id="A0A077NUW7"/>
<reference evidence="1" key="1">
    <citation type="submission" date="2013-07" db="EMBL/GenBank/DDBJ databases">
        <title>Sub-species coevolution in mutualistic symbiosis.</title>
        <authorList>
            <person name="Murfin K."/>
            <person name="Klassen J."/>
            <person name="Lee M."/>
            <person name="Forst S."/>
            <person name="Stock P."/>
            <person name="Goodrich-Blair H."/>
        </authorList>
    </citation>
    <scope>NUCLEOTIDE SEQUENCE [LARGE SCALE GENOMIC DNA]</scope>
    <source>
        <strain evidence="1">Feltiae Moldova</strain>
    </source>
</reference>
<organism evidence="1">
    <name type="scientific">Xenorhabdus bovienii str. feltiae Moldova</name>
    <dbReference type="NCBI Taxonomy" id="1398200"/>
    <lineage>
        <taxon>Bacteria</taxon>
        <taxon>Pseudomonadati</taxon>
        <taxon>Pseudomonadota</taxon>
        <taxon>Gammaproteobacteria</taxon>
        <taxon>Enterobacterales</taxon>
        <taxon>Morganellaceae</taxon>
        <taxon>Xenorhabdus</taxon>
    </lineage>
</organism>
<dbReference type="InterPro" id="IPR023299">
    <property type="entry name" value="ATPase_P-typ_cyto_dom_N"/>
</dbReference>
<dbReference type="EMBL" id="CBSV010000129">
    <property type="protein sequence ID" value="CDH01416.1"/>
    <property type="molecule type" value="Genomic_DNA"/>
</dbReference>
<sequence length="163" mass="18188">MIGKGATVEMSSVCSHMRLKEKIISLTEENRNNVMGLVNLYKEQGFRGLILVTGELSLDEVKHPFSVADEKERVLQGLLTFLDLPKVSVAMAMAALRENDVSAKVLNGDSPVITAEIYRDVGLDPRNIFINFDIEFASDEDLSKEVELRTAFCKLTPRKSHAF</sequence>
<dbReference type="Proteomes" id="UP000028487">
    <property type="component" value="Unassembled WGS sequence"/>
</dbReference>
<dbReference type="HOGENOM" id="CLU_138007_0_0_6"/>
<dbReference type="InterPro" id="IPR023214">
    <property type="entry name" value="HAD_sf"/>
</dbReference>